<dbReference type="Pfam" id="PF08381">
    <property type="entry name" value="BRX"/>
    <property type="match status" value="2"/>
</dbReference>
<dbReference type="PANTHER" id="PTHR46058:SF3">
    <property type="entry name" value="PROTEIN BREVIS RADIX-LIKE 4"/>
    <property type="match status" value="1"/>
</dbReference>
<feature type="region of interest" description="Disordered" evidence="4">
    <location>
        <begin position="1"/>
        <end position="32"/>
    </location>
</feature>
<dbReference type="EMBL" id="BSYO01000013">
    <property type="protein sequence ID" value="GMH13747.1"/>
    <property type="molecule type" value="Genomic_DNA"/>
</dbReference>
<comment type="caution">
    <text evidence="6">The sequence shown here is derived from an EMBL/GenBank/DDBJ whole genome shotgun (WGS) entry which is preliminary data.</text>
</comment>
<keyword evidence="7" id="KW-1185">Reference proteome</keyword>
<evidence type="ECO:0000259" key="5">
    <source>
        <dbReference type="PROSITE" id="PS51514"/>
    </source>
</evidence>
<feature type="compositionally biased region" description="Polar residues" evidence="4">
    <location>
        <begin position="10"/>
        <end position="32"/>
    </location>
</feature>
<feature type="domain" description="BRX" evidence="5">
    <location>
        <begin position="142"/>
        <end position="197"/>
    </location>
</feature>
<gene>
    <name evidence="6" type="ORF">Nepgr_015588</name>
</gene>
<keyword evidence="3" id="KW-0539">Nucleus</keyword>
<dbReference type="InterPro" id="IPR027988">
    <property type="entry name" value="BRX_N"/>
</dbReference>
<dbReference type="PROSITE" id="PS51514">
    <property type="entry name" value="BRX"/>
    <property type="match status" value="2"/>
</dbReference>
<sequence length="394" mass="44100">MLTCIARPKQQGNDSVSQQEETDSANTPHTKQAIKTITSQIKDMALKASGAYKCSSCSQPPEPDQVRKFSEPEMGSGSERFKWSYRRTLSSNSAGKWGKEMEARLKGLSSGEGTPSSASGSTSASGRRVVEPVVLVEETEPKEWVAQVEPGVQITFVSLPRGGNDLKRIRFSRDLFNKWQAQRWWTDNYEKVMELYNVQRLNRQAFPLPVGPRSEDEISKMESVGDSPATPPLTRESLPRNLYRGAGMGMGYSSSDSFEQHSKQSRQHNESSGLASTPKHSNISGAKTETSSIDDSIRSTSSRDADRSGDLSVSNASDLETEWVEEDEPGVYITIRALPGGRRELRRVRFSRERFGEVHARLCQLSEFYTRWLLLTLLDERYWLASIFQLIAGI</sequence>
<dbReference type="InterPro" id="IPR013591">
    <property type="entry name" value="Brevis_radix_dom"/>
</dbReference>
<feature type="compositionally biased region" description="Basic and acidic residues" evidence="4">
    <location>
        <begin position="295"/>
        <end position="309"/>
    </location>
</feature>
<feature type="compositionally biased region" description="Polar residues" evidence="4">
    <location>
        <begin position="270"/>
        <end position="289"/>
    </location>
</feature>
<dbReference type="InterPro" id="IPR044532">
    <property type="entry name" value="BRX-like"/>
</dbReference>
<reference evidence="6" key="1">
    <citation type="submission" date="2023-05" db="EMBL/GenBank/DDBJ databases">
        <title>Nepenthes gracilis genome sequencing.</title>
        <authorList>
            <person name="Fukushima K."/>
        </authorList>
    </citation>
    <scope>NUCLEOTIDE SEQUENCE</scope>
    <source>
        <strain evidence="6">SING2019-196</strain>
    </source>
</reference>
<feature type="region of interest" description="Disordered" evidence="4">
    <location>
        <begin position="208"/>
        <end position="313"/>
    </location>
</feature>
<organism evidence="6 7">
    <name type="scientific">Nepenthes gracilis</name>
    <name type="common">Slender pitcher plant</name>
    <dbReference type="NCBI Taxonomy" id="150966"/>
    <lineage>
        <taxon>Eukaryota</taxon>
        <taxon>Viridiplantae</taxon>
        <taxon>Streptophyta</taxon>
        <taxon>Embryophyta</taxon>
        <taxon>Tracheophyta</taxon>
        <taxon>Spermatophyta</taxon>
        <taxon>Magnoliopsida</taxon>
        <taxon>eudicotyledons</taxon>
        <taxon>Gunneridae</taxon>
        <taxon>Pentapetalae</taxon>
        <taxon>Caryophyllales</taxon>
        <taxon>Nepenthaceae</taxon>
        <taxon>Nepenthes</taxon>
    </lineage>
</organism>
<name>A0AAD3SMC9_NEPGR</name>
<comment type="subcellular location">
    <subcellularLocation>
        <location evidence="1">Nucleus</location>
    </subcellularLocation>
</comment>
<protein>
    <recommendedName>
        <fullName evidence="5">BRX domain-containing protein</fullName>
    </recommendedName>
</protein>
<dbReference type="Proteomes" id="UP001279734">
    <property type="component" value="Unassembled WGS sequence"/>
</dbReference>
<dbReference type="GO" id="GO:0005634">
    <property type="term" value="C:nucleus"/>
    <property type="evidence" value="ECO:0007669"/>
    <property type="project" value="UniProtKB-SubCell"/>
</dbReference>
<feature type="region of interest" description="Disordered" evidence="4">
    <location>
        <begin position="106"/>
        <end position="128"/>
    </location>
</feature>
<accession>A0AAD3SMC9</accession>
<evidence type="ECO:0000313" key="7">
    <source>
        <dbReference type="Proteomes" id="UP001279734"/>
    </source>
</evidence>
<dbReference type="PANTHER" id="PTHR46058">
    <property type="entry name" value="PROTEIN BREVIS RADIX-LIKE 1"/>
    <property type="match status" value="1"/>
</dbReference>
<evidence type="ECO:0000256" key="1">
    <source>
        <dbReference type="ARBA" id="ARBA00004123"/>
    </source>
</evidence>
<evidence type="ECO:0000256" key="3">
    <source>
        <dbReference type="ARBA" id="ARBA00023242"/>
    </source>
</evidence>
<feature type="domain" description="BRX" evidence="5">
    <location>
        <begin position="321"/>
        <end position="377"/>
    </location>
</feature>
<comment type="similarity">
    <text evidence="2">Belongs to the BRX family.</text>
</comment>
<feature type="region of interest" description="Disordered" evidence="4">
    <location>
        <begin position="53"/>
        <end position="77"/>
    </location>
</feature>
<feature type="compositionally biased region" description="Low complexity" evidence="4">
    <location>
        <begin position="109"/>
        <end position="128"/>
    </location>
</feature>
<proteinExistence type="inferred from homology"/>
<evidence type="ECO:0000313" key="6">
    <source>
        <dbReference type="EMBL" id="GMH13747.1"/>
    </source>
</evidence>
<evidence type="ECO:0000256" key="4">
    <source>
        <dbReference type="SAM" id="MobiDB-lite"/>
    </source>
</evidence>
<evidence type="ECO:0000256" key="2">
    <source>
        <dbReference type="ARBA" id="ARBA00009057"/>
    </source>
</evidence>
<dbReference type="AlphaFoldDB" id="A0AAD3SMC9"/>
<dbReference type="Pfam" id="PF13713">
    <property type="entry name" value="BRX_N"/>
    <property type="match status" value="1"/>
</dbReference>